<comment type="caution">
    <text evidence="3">The sequence shown here is derived from an EMBL/GenBank/DDBJ whole genome shotgun (WGS) entry which is preliminary data.</text>
</comment>
<dbReference type="PROSITE" id="PS51257">
    <property type="entry name" value="PROKAR_LIPOPROTEIN"/>
    <property type="match status" value="1"/>
</dbReference>
<dbReference type="InParanoid" id="A0A0M8K6P1"/>
<evidence type="ECO:0000313" key="4">
    <source>
        <dbReference type="EMBL" id="KPL89200.1"/>
    </source>
</evidence>
<feature type="signal peptide" evidence="2">
    <location>
        <begin position="1"/>
        <end position="22"/>
    </location>
</feature>
<protein>
    <submittedName>
        <fullName evidence="3">Uncharacterized protein</fullName>
    </submittedName>
</protein>
<dbReference type="PRINTS" id="PR01217">
    <property type="entry name" value="PRICHEXTENSN"/>
</dbReference>
<feature type="compositionally biased region" description="Pro residues" evidence="1">
    <location>
        <begin position="79"/>
        <end position="114"/>
    </location>
</feature>
<dbReference type="AlphaFoldDB" id="A0A0M8K6P1"/>
<accession>A0A0M8K6P1</accession>
<reference evidence="3 5" key="1">
    <citation type="journal article" date="2015" name="Genome Announc.">
        <title>Draft Genome Sequence of a Heterotrophic Facultative Anaerobic Thermophilic Bacterium, Ardenticatena maritima Strain 110ST.</title>
        <authorList>
            <person name="Kawaichi S."/>
            <person name="Yoshida T."/>
            <person name="Sako Y."/>
            <person name="Nakamura R."/>
        </authorList>
    </citation>
    <scope>NUCLEOTIDE SEQUENCE [LARGE SCALE GENOMIC DNA]</scope>
    <source>
        <strain evidence="3 5">110S</strain>
    </source>
</reference>
<feature type="chain" id="PRO_5007418365" evidence="2">
    <location>
        <begin position="23"/>
        <end position="237"/>
    </location>
</feature>
<gene>
    <name evidence="3" type="ORF">ARMA_1308</name>
    <name evidence="4" type="ORF">SE16_01475</name>
</gene>
<evidence type="ECO:0000313" key="3">
    <source>
        <dbReference type="EMBL" id="GAP62885.1"/>
    </source>
</evidence>
<feature type="compositionally biased region" description="Low complexity" evidence="1">
    <location>
        <begin position="37"/>
        <end position="78"/>
    </location>
</feature>
<evidence type="ECO:0000256" key="1">
    <source>
        <dbReference type="SAM" id="MobiDB-lite"/>
    </source>
</evidence>
<proteinExistence type="predicted"/>
<dbReference type="EMBL" id="BBZA01000089">
    <property type="protein sequence ID" value="GAP62885.1"/>
    <property type="molecule type" value="Genomic_DNA"/>
</dbReference>
<feature type="region of interest" description="Disordered" evidence="1">
    <location>
        <begin position="37"/>
        <end position="115"/>
    </location>
</feature>
<evidence type="ECO:0000256" key="2">
    <source>
        <dbReference type="SAM" id="SignalP"/>
    </source>
</evidence>
<dbReference type="Proteomes" id="UP000037784">
    <property type="component" value="Unassembled WGS sequence"/>
</dbReference>
<evidence type="ECO:0000313" key="5">
    <source>
        <dbReference type="Proteomes" id="UP000037784"/>
    </source>
</evidence>
<dbReference type="EMBL" id="LGKN01000003">
    <property type="protein sequence ID" value="KPL89200.1"/>
    <property type="molecule type" value="Genomic_DNA"/>
</dbReference>
<name>A0A0M8K6P1_9CHLR</name>
<dbReference type="Proteomes" id="UP000050502">
    <property type="component" value="Unassembled WGS sequence"/>
</dbReference>
<keyword evidence="2" id="KW-0732">Signal</keyword>
<evidence type="ECO:0000313" key="6">
    <source>
        <dbReference type="Proteomes" id="UP000050502"/>
    </source>
</evidence>
<keyword evidence="5" id="KW-1185">Reference proteome</keyword>
<organism evidence="3 5">
    <name type="scientific">Ardenticatena maritima</name>
    <dbReference type="NCBI Taxonomy" id="872965"/>
    <lineage>
        <taxon>Bacteria</taxon>
        <taxon>Bacillati</taxon>
        <taxon>Chloroflexota</taxon>
        <taxon>Ardenticatenia</taxon>
        <taxon>Ardenticatenales</taxon>
        <taxon>Ardenticatenaceae</taxon>
        <taxon>Ardenticatena</taxon>
    </lineage>
</organism>
<dbReference type="RefSeq" id="WP_054492771.1">
    <property type="nucleotide sequence ID" value="NZ_BBZA01000089.1"/>
</dbReference>
<sequence>MKRKQTVSLIALMLLLVLVAVACGSGSNGELAQAQFTATPTKTPKPTFTPTPEATATPTATFTPSPTPTPEATATPTPTDTPEPTATPLPTNTPRPLPTATPAPPTPTPTPTFPFPYKGTLTQWEPNCGGNQVKGYVYTSGGSPVNGLVVKVNLYGTIIDAPTGPQYSYLGEGGWDWGRWQQGLLEDPISVALYSPNGEKISNDVVVDFDTGPCEPGGSGHQVATVIFQCVKPEICG</sequence>
<reference evidence="5" key="3">
    <citation type="submission" date="2015-08" db="EMBL/GenBank/DDBJ databases">
        <title>Draft Genome Sequence of a Heterotrophic Facultative Anaerobic Bacterium Ardenticatena maritima Strain 110S.</title>
        <authorList>
            <person name="Kawaichi S."/>
            <person name="Yoshida T."/>
            <person name="Sako Y."/>
            <person name="Nakamura R."/>
        </authorList>
    </citation>
    <scope>NUCLEOTIDE SEQUENCE [LARGE SCALE GENOMIC DNA]</scope>
    <source>
        <strain evidence="5">110S</strain>
    </source>
</reference>
<dbReference type="PATRIC" id="fig|872965.6.peg.240"/>
<reference evidence="4 6" key="2">
    <citation type="submission" date="2015-07" db="EMBL/GenBank/DDBJ databases">
        <title>Whole genome sequence of Ardenticatena maritima DSM 23922.</title>
        <authorList>
            <person name="Hemp J."/>
            <person name="Ward L.M."/>
            <person name="Pace L.A."/>
            <person name="Fischer W.W."/>
        </authorList>
    </citation>
    <scope>NUCLEOTIDE SEQUENCE [LARGE SCALE GENOMIC DNA]</scope>
    <source>
        <strain evidence="4 6">110S</strain>
    </source>
</reference>
<dbReference type="STRING" id="872965.SE16_01475"/>